<protein>
    <submittedName>
        <fullName evidence="1">Uncharacterized protein</fullName>
    </submittedName>
</protein>
<evidence type="ECO:0000313" key="2">
    <source>
        <dbReference type="Proteomes" id="UP001605036"/>
    </source>
</evidence>
<dbReference type="AlphaFoldDB" id="A0ABD1YA48"/>
<gene>
    <name evidence="1" type="ORF">R1flu_002499</name>
</gene>
<proteinExistence type="predicted"/>
<organism evidence="1 2">
    <name type="scientific">Riccia fluitans</name>
    <dbReference type="NCBI Taxonomy" id="41844"/>
    <lineage>
        <taxon>Eukaryota</taxon>
        <taxon>Viridiplantae</taxon>
        <taxon>Streptophyta</taxon>
        <taxon>Embryophyta</taxon>
        <taxon>Marchantiophyta</taxon>
        <taxon>Marchantiopsida</taxon>
        <taxon>Marchantiidae</taxon>
        <taxon>Marchantiales</taxon>
        <taxon>Ricciaceae</taxon>
        <taxon>Riccia</taxon>
    </lineage>
</organism>
<evidence type="ECO:0000313" key="1">
    <source>
        <dbReference type="EMBL" id="KAL2622294.1"/>
    </source>
</evidence>
<comment type="caution">
    <text evidence="1">The sequence shown here is derived from an EMBL/GenBank/DDBJ whole genome shotgun (WGS) entry which is preliminary data.</text>
</comment>
<dbReference type="EMBL" id="JBHFFA010000006">
    <property type="protein sequence ID" value="KAL2622294.1"/>
    <property type="molecule type" value="Genomic_DNA"/>
</dbReference>
<name>A0ABD1YA48_9MARC</name>
<accession>A0ABD1YA48</accession>
<reference evidence="1 2" key="1">
    <citation type="submission" date="2024-09" db="EMBL/GenBank/DDBJ databases">
        <title>Chromosome-scale assembly of Riccia fluitans.</title>
        <authorList>
            <person name="Paukszto L."/>
            <person name="Sawicki J."/>
            <person name="Karawczyk K."/>
            <person name="Piernik-Szablinska J."/>
            <person name="Szczecinska M."/>
            <person name="Mazdziarz M."/>
        </authorList>
    </citation>
    <scope>NUCLEOTIDE SEQUENCE [LARGE SCALE GENOMIC DNA]</scope>
    <source>
        <strain evidence="1">Rf_01</strain>
        <tissue evidence="1">Aerial parts of the thallus</tissue>
    </source>
</reference>
<keyword evidence="2" id="KW-1185">Reference proteome</keyword>
<sequence length="75" mass="8269">MRCSSSSSQSPPCCRPPLKAGQIQFLHIEVVMDAVLLSTALQLWLLTPSSTPPELPVSHQFQFKQFVIDFPTVVG</sequence>
<dbReference type="Proteomes" id="UP001605036">
    <property type="component" value="Unassembled WGS sequence"/>
</dbReference>